<dbReference type="PANTHER" id="PTHR46796:SF12">
    <property type="entry name" value="HTH-TYPE DNA-BINDING TRANSCRIPTIONAL ACTIVATOR EUTR"/>
    <property type="match status" value="1"/>
</dbReference>
<evidence type="ECO:0000313" key="6">
    <source>
        <dbReference type="EMBL" id="TWF80624.1"/>
    </source>
</evidence>
<evidence type="ECO:0000256" key="2">
    <source>
        <dbReference type="ARBA" id="ARBA00023125"/>
    </source>
</evidence>
<dbReference type="Gene3D" id="1.10.10.60">
    <property type="entry name" value="Homeodomain-like"/>
    <property type="match status" value="1"/>
</dbReference>
<dbReference type="Pfam" id="PF12833">
    <property type="entry name" value="HTH_18"/>
    <property type="match status" value="1"/>
</dbReference>
<keyword evidence="1" id="KW-0805">Transcription regulation</keyword>
<dbReference type="InterPro" id="IPR018062">
    <property type="entry name" value="HTH_AraC-typ_CS"/>
</dbReference>
<dbReference type="InterPro" id="IPR035418">
    <property type="entry name" value="AraC-bd_2"/>
</dbReference>
<dbReference type="InterPro" id="IPR009057">
    <property type="entry name" value="Homeodomain-like_sf"/>
</dbReference>
<dbReference type="GO" id="GO:0043565">
    <property type="term" value="F:sequence-specific DNA binding"/>
    <property type="evidence" value="ECO:0007669"/>
    <property type="project" value="InterPro"/>
</dbReference>
<feature type="region of interest" description="Disordered" evidence="4">
    <location>
        <begin position="1"/>
        <end position="27"/>
    </location>
</feature>
<dbReference type="PROSITE" id="PS00041">
    <property type="entry name" value="HTH_ARAC_FAMILY_1"/>
    <property type="match status" value="1"/>
</dbReference>
<feature type="domain" description="HTH araC/xylS-type" evidence="5">
    <location>
        <begin position="280"/>
        <end position="378"/>
    </location>
</feature>
<evidence type="ECO:0000313" key="7">
    <source>
        <dbReference type="Proteomes" id="UP000321261"/>
    </source>
</evidence>
<accession>A0A561T0I5</accession>
<dbReference type="AlphaFoldDB" id="A0A561T0I5"/>
<comment type="caution">
    <text evidence="6">The sequence shown here is derived from an EMBL/GenBank/DDBJ whole genome shotgun (WGS) entry which is preliminary data.</text>
</comment>
<dbReference type="PROSITE" id="PS01124">
    <property type="entry name" value="HTH_ARAC_FAMILY_2"/>
    <property type="match status" value="1"/>
</dbReference>
<dbReference type="SUPFAM" id="SSF46689">
    <property type="entry name" value="Homeodomain-like"/>
    <property type="match status" value="2"/>
</dbReference>
<dbReference type="EMBL" id="VIWU01000001">
    <property type="protein sequence ID" value="TWF80624.1"/>
    <property type="molecule type" value="Genomic_DNA"/>
</dbReference>
<keyword evidence="3" id="KW-0804">Transcription</keyword>
<dbReference type="PANTHER" id="PTHR46796">
    <property type="entry name" value="HTH-TYPE TRANSCRIPTIONAL ACTIVATOR RHAS-RELATED"/>
    <property type="match status" value="1"/>
</dbReference>
<dbReference type="InterPro" id="IPR018060">
    <property type="entry name" value="HTH_AraC"/>
</dbReference>
<sequence>MRTAGSETTLGGRAAGGTAASRDRRPESAAASEYAVSEYAVSEYAVLEYAVLEYAVLEYAVLEQYAICEHAGFDEFRHELNALYYPARVEPLGPAGAGVGLLRGVRTEHLTVGVMRFGQPTLVDPGRTGAGYHVNVTLAGRIAATTDDEETISAAGEATVFAPHRTHRLTHCAEGAAQLGIRIDRRLVDAELEALLGRPVQAPVEFALEFDLSSPAGRAWRASLDLLLAELDNPDGLIGRAAVRSYHERLLATGLLFAQRHSYTEALRAGGAPATPRSVRRVVDVLQSEPQEPYTVGDLARVAGVSARRLQEAFREHLGTTPMGYLRSVRLDRVHEELQAGAGGVTEIAYRWGFAHLGRFARAYRDRFGELPSETARTEAGDR</sequence>
<dbReference type="Proteomes" id="UP000321261">
    <property type="component" value="Unassembled WGS sequence"/>
</dbReference>
<evidence type="ECO:0000256" key="3">
    <source>
        <dbReference type="ARBA" id="ARBA00023163"/>
    </source>
</evidence>
<gene>
    <name evidence="6" type="ORF">FHX44_116567</name>
</gene>
<reference evidence="6 7" key="1">
    <citation type="submission" date="2019-06" db="EMBL/GenBank/DDBJ databases">
        <title>Sequencing the genomes of 1000 actinobacteria strains.</title>
        <authorList>
            <person name="Klenk H.-P."/>
        </authorList>
    </citation>
    <scope>NUCLEOTIDE SEQUENCE [LARGE SCALE GENOMIC DNA]</scope>
    <source>
        <strain evidence="6 7">DSM 45671</strain>
    </source>
</reference>
<keyword evidence="7" id="KW-1185">Reference proteome</keyword>
<organism evidence="6 7">
    <name type="scientific">Pseudonocardia hierapolitana</name>
    <dbReference type="NCBI Taxonomy" id="1128676"/>
    <lineage>
        <taxon>Bacteria</taxon>
        <taxon>Bacillati</taxon>
        <taxon>Actinomycetota</taxon>
        <taxon>Actinomycetes</taxon>
        <taxon>Pseudonocardiales</taxon>
        <taxon>Pseudonocardiaceae</taxon>
        <taxon>Pseudonocardia</taxon>
    </lineage>
</organism>
<evidence type="ECO:0000259" key="5">
    <source>
        <dbReference type="PROSITE" id="PS01124"/>
    </source>
</evidence>
<evidence type="ECO:0000256" key="1">
    <source>
        <dbReference type="ARBA" id="ARBA00023015"/>
    </source>
</evidence>
<dbReference type="SMART" id="SM00342">
    <property type="entry name" value="HTH_ARAC"/>
    <property type="match status" value="1"/>
</dbReference>
<evidence type="ECO:0000256" key="4">
    <source>
        <dbReference type="SAM" id="MobiDB-lite"/>
    </source>
</evidence>
<name>A0A561T0I5_9PSEU</name>
<dbReference type="InterPro" id="IPR050204">
    <property type="entry name" value="AraC_XylS_family_regulators"/>
</dbReference>
<dbReference type="GO" id="GO:0003700">
    <property type="term" value="F:DNA-binding transcription factor activity"/>
    <property type="evidence" value="ECO:0007669"/>
    <property type="project" value="InterPro"/>
</dbReference>
<dbReference type="Pfam" id="PF14525">
    <property type="entry name" value="AraC_binding_2"/>
    <property type="match status" value="1"/>
</dbReference>
<proteinExistence type="predicted"/>
<keyword evidence="2 6" id="KW-0238">DNA-binding</keyword>
<protein>
    <submittedName>
        <fullName evidence="6">AraC-like DNA-binding protein</fullName>
    </submittedName>
</protein>